<dbReference type="EMBL" id="OCNH01000002">
    <property type="protein sequence ID" value="SOD90316.1"/>
    <property type="molecule type" value="Genomic_DNA"/>
</dbReference>
<evidence type="ECO:0000313" key="1">
    <source>
        <dbReference type="EMBL" id="SOD90316.1"/>
    </source>
</evidence>
<sequence length="51" mass="5694">MKAWHESHKTGEYIICLAGSLRQVSQPFSRAGVAENQLALESAKTYESWLA</sequence>
<keyword evidence="2" id="KW-1185">Reference proteome</keyword>
<name>A0A286G512_9BACT</name>
<protein>
    <submittedName>
        <fullName evidence="1">Uncharacterized protein</fullName>
    </submittedName>
</protein>
<proteinExistence type="predicted"/>
<dbReference type="Proteomes" id="UP000219452">
    <property type="component" value="Unassembled WGS sequence"/>
</dbReference>
<gene>
    <name evidence="1" type="ORF">SAMN06269250_3375</name>
</gene>
<dbReference type="AlphaFoldDB" id="A0A286G512"/>
<accession>A0A286G512</accession>
<dbReference type="RefSeq" id="WP_179830206.1">
    <property type="nucleotide sequence ID" value="NZ_OCNH01000002.1"/>
</dbReference>
<reference evidence="2" key="1">
    <citation type="submission" date="2017-09" db="EMBL/GenBank/DDBJ databases">
        <authorList>
            <person name="Varghese N."/>
            <person name="Submissions S."/>
        </authorList>
    </citation>
    <scope>NUCLEOTIDE SEQUENCE [LARGE SCALE GENOMIC DNA]</scope>
    <source>
        <strain evidence="2">DSM 29961</strain>
    </source>
</reference>
<organism evidence="1 2">
    <name type="scientific">Spirosoma fluviale</name>
    <dbReference type="NCBI Taxonomy" id="1597977"/>
    <lineage>
        <taxon>Bacteria</taxon>
        <taxon>Pseudomonadati</taxon>
        <taxon>Bacteroidota</taxon>
        <taxon>Cytophagia</taxon>
        <taxon>Cytophagales</taxon>
        <taxon>Cytophagaceae</taxon>
        <taxon>Spirosoma</taxon>
    </lineage>
</organism>
<evidence type="ECO:0000313" key="2">
    <source>
        <dbReference type="Proteomes" id="UP000219452"/>
    </source>
</evidence>